<sequence length="74" mass="8216">MIAWLRMLCGGLVLAAVVWAVHEIRADGARSVIQAIERQNDDAENRAQEKRLDYDTCIDAGGLWDFGAEKCRGP</sequence>
<dbReference type="Proteomes" id="UP000823773">
    <property type="component" value="Unassembled WGS sequence"/>
</dbReference>
<comment type="caution">
    <text evidence="1">The sequence shown here is derived from an EMBL/GenBank/DDBJ whole genome shotgun (WGS) entry which is preliminary data.</text>
</comment>
<protein>
    <submittedName>
        <fullName evidence="1">Uncharacterized protein</fullName>
    </submittedName>
</protein>
<keyword evidence="2" id="KW-1185">Reference proteome</keyword>
<reference evidence="1" key="1">
    <citation type="submission" date="2021-03" db="EMBL/GenBank/DDBJ databases">
        <title>Genomic Encyclopedia of Type Strains, Phase IV (KMG-IV): sequencing the most valuable type-strain genomes for metagenomic binning, comparative biology and taxonomic classification.</title>
        <authorList>
            <person name="Goeker M."/>
        </authorList>
    </citation>
    <scope>NUCLEOTIDE SEQUENCE</scope>
    <source>
        <strain evidence="1">DSM 18131</strain>
    </source>
</reference>
<proteinExistence type="predicted"/>
<evidence type="ECO:0000313" key="2">
    <source>
        <dbReference type="Proteomes" id="UP000823773"/>
    </source>
</evidence>
<evidence type="ECO:0000313" key="1">
    <source>
        <dbReference type="EMBL" id="MBP1874920.1"/>
    </source>
</evidence>
<organism evidence="1 2">
    <name type="scientific">Ensifer adhaerens</name>
    <name type="common">Sinorhizobium morelense</name>
    <dbReference type="NCBI Taxonomy" id="106592"/>
    <lineage>
        <taxon>Bacteria</taxon>
        <taxon>Pseudomonadati</taxon>
        <taxon>Pseudomonadota</taxon>
        <taxon>Alphaproteobacteria</taxon>
        <taxon>Hyphomicrobiales</taxon>
        <taxon>Rhizobiaceae</taxon>
        <taxon>Sinorhizobium/Ensifer group</taxon>
        <taxon>Ensifer</taxon>
    </lineage>
</organism>
<accession>A0ACC5T1E3</accession>
<dbReference type="EMBL" id="JAGGJR010000008">
    <property type="protein sequence ID" value="MBP1874920.1"/>
    <property type="molecule type" value="Genomic_DNA"/>
</dbReference>
<name>A0ACC5T1E3_ENSAD</name>
<gene>
    <name evidence="1" type="ORF">J2Z19_004653</name>
</gene>